<keyword evidence="2" id="KW-1185">Reference proteome</keyword>
<accession>A0A0W0WTY9</accession>
<protein>
    <submittedName>
        <fullName evidence="1">Uncharacterized protein</fullName>
    </submittedName>
</protein>
<dbReference type="STRING" id="45070.Lnau_0762"/>
<organism evidence="1 2">
    <name type="scientific">Legionella nautarum</name>
    <dbReference type="NCBI Taxonomy" id="45070"/>
    <lineage>
        <taxon>Bacteria</taxon>
        <taxon>Pseudomonadati</taxon>
        <taxon>Pseudomonadota</taxon>
        <taxon>Gammaproteobacteria</taxon>
        <taxon>Legionellales</taxon>
        <taxon>Legionellaceae</taxon>
        <taxon>Legionella</taxon>
    </lineage>
</organism>
<reference evidence="1 2" key="1">
    <citation type="submission" date="2015-11" db="EMBL/GenBank/DDBJ databases">
        <title>Genomic analysis of 38 Legionella species identifies large and diverse effector repertoires.</title>
        <authorList>
            <person name="Burstein D."/>
            <person name="Amaro F."/>
            <person name="Zusman T."/>
            <person name="Lifshitz Z."/>
            <person name="Cohen O."/>
            <person name="Gilbert J.A."/>
            <person name="Pupko T."/>
            <person name="Shuman H.A."/>
            <person name="Segal G."/>
        </authorList>
    </citation>
    <scope>NUCLEOTIDE SEQUENCE [LARGE SCALE GENOMIC DNA]</scope>
    <source>
        <strain evidence="1 2">ATCC 49506</strain>
    </source>
</reference>
<evidence type="ECO:0000313" key="1">
    <source>
        <dbReference type="EMBL" id="KTD35778.1"/>
    </source>
</evidence>
<dbReference type="Proteomes" id="UP000054725">
    <property type="component" value="Unassembled WGS sequence"/>
</dbReference>
<dbReference type="EMBL" id="LNYO01000013">
    <property type="protein sequence ID" value="KTD35778.1"/>
    <property type="molecule type" value="Genomic_DNA"/>
</dbReference>
<dbReference type="PATRIC" id="fig|45070.6.peg.809"/>
<comment type="caution">
    <text evidence="1">The sequence shown here is derived from an EMBL/GenBank/DDBJ whole genome shotgun (WGS) entry which is preliminary data.</text>
</comment>
<sequence>MPIINGTRVQKKEKIKAEISSETFEKITEYCAWANIDDVGFFIEEAASFIFAKDRDWKQHKKAAKKRTEAAGA</sequence>
<dbReference type="AlphaFoldDB" id="A0A0W0WTY9"/>
<proteinExistence type="predicted"/>
<name>A0A0W0WTY9_9GAMM</name>
<dbReference type="RefSeq" id="WP_058503823.1">
    <property type="nucleotide sequence ID" value="NZ_CAAAIF010000001.1"/>
</dbReference>
<evidence type="ECO:0000313" key="2">
    <source>
        <dbReference type="Proteomes" id="UP000054725"/>
    </source>
</evidence>
<gene>
    <name evidence="1" type="ORF">Lnau_0762</name>
</gene>